<evidence type="ECO:0000313" key="9">
    <source>
        <dbReference type="EMBL" id="GGB55119.1"/>
    </source>
</evidence>
<evidence type="ECO:0000256" key="6">
    <source>
        <dbReference type="PROSITE-ProRule" id="PRU10007"/>
    </source>
</evidence>
<feature type="domain" description="Aldehyde dehydrogenase" evidence="8">
    <location>
        <begin position="30"/>
        <end position="494"/>
    </location>
</feature>
<comment type="catalytic activity">
    <reaction evidence="5">
        <text>an aldehyde + NAD(+) + H2O = a carboxylate + NADH + 2 H(+)</text>
        <dbReference type="Rhea" id="RHEA:16185"/>
        <dbReference type="ChEBI" id="CHEBI:15377"/>
        <dbReference type="ChEBI" id="CHEBI:15378"/>
        <dbReference type="ChEBI" id="CHEBI:17478"/>
        <dbReference type="ChEBI" id="CHEBI:29067"/>
        <dbReference type="ChEBI" id="CHEBI:57540"/>
        <dbReference type="ChEBI" id="CHEBI:57945"/>
        <dbReference type="EC" id="1.2.1.3"/>
    </reaction>
</comment>
<comment type="similarity">
    <text evidence="1 7">Belongs to the aldehyde dehydrogenase family.</text>
</comment>
<dbReference type="FunFam" id="3.40.605.10:FF:000001">
    <property type="entry name" value="Aldehyde dehydrogenase 1"/>
    <property type="match status" value="1"/>
</dbReference>
<dbReference type="RefSeq" id="WP_188725629.1">
    <property type="nucleotide sequence ID" value="NZ_BMJD01000039.1"/>
</dbReference>
<dbReference type="GO" id="GO:0004029">
    <property type="term" value="F:aldehyde dehydrogenase (NAD+) activity"/>
    <property type="evidence" value="ECO:0007669"/>
    <property type="project" value="UniProtKB-EC"/>
</dbReference>
<proteinExistence type="inferred from homology"/>
<dbReference type="InterPro" id="IPR016160">
    <property type="entry name" value="Ald_DH_CS_CYS"/>
</dbReference>
<dbReference type="PANTHER" id="PTHR43111">
    <property type="entry name" value="ALDEHYDE DEHYDROGENASE B-RELATED"/>
    <property type="match status" value="1"/>
</dbReference>
<dbReference type="Gene3D" id="3.40.605.10">
    <property type="entry name" value="Aldehyde Dehydrogenase, Chain A, domain 1"/>
    <property type="match status" value="1"/>
</dbReference>
<dbReference type="AlphaFoldDB" id="A0A9W5U0E7"/>
<dbReference type="InterPro" id="IPR029510">
    <property type="entry name" value="Ald_DH_CS_GLU"/>
</dbReference>
<dbReference type="InterPro" id="IPR016163">
    <property type="entry name" value="Ald_DH_C"/>
</dbReference>
<dbReference type="Proteomes" id="UP000621492">
    <property type="component" value="Unassembled WGS sequence"/>
</dbReference>
<organism evidence="9 10">
    <name type="scientific">Lentibacillus populi</name>
    <dbReference type="NCBI Taxonomy" id="1827502"/>
    <lineage>
        <taxon>Bacteria</taxon>
        <taxon>Bacillati</taxon>
        <taxon>Bacillota</taxon>
        <taxon>Bacilli</taxon>
        <taxon>Bacillales</taxon>
        <taxon>Bacillaceae</taxon>
        <taxon>Lentibacillus</taxon>
    </lineage>
</organism>
<evidence type="ECO:0000256" key="3">
    <source>
        <dbReference type="ARBA" id="ARBA00024226"/>
    </source>
</evidence>
<evidence type="ECO:0000256" key="4">
    <source>
        <dbReference type="ARBA" id="ARBA00039869"/>
    </source>
</evidence>
<evidence type="ECO:0000259" key="8">
    <source>
        <dbReference type="Pfam" id="PF00171"/>
    </source>
</evidence>
<dbReference type="Gene3D" id="3.40.309.10">
    <property type="entry name" value="Aldehyde Dehydrogenase, Chain A, domain 2"/>
    <property type="match status" value="1"/>
</dbReference>
<dbReference type="PANTHER" id="PTHR43111:SF1">
    <property type="entry name" value="ALDEHYDE DEHYDROGENASE B-RELATED"/>
    <property type="match status" value="1"/>
</dbReference>
<dbReference type="EC" id="1.2.1.3" evidence="3"/>
<protein>
    <recommendedName>
        <fullName evidence="4">Putative aldehyde dehydrogenase AldA</fullName>
        <ecNumber evidence="3">1.2.1.3</ecNumber>
    </recommendedName>
</protein>
<dbReference type="InterPro" id="IPR015590">
    <property type="entry name" value="Aldehyde_DH_dom"/>
</dbReference>
<evidence type="ECO:0000313" key="10">
    <source>
        <dbReference type="Proteomes" id="UP000621492"/>
    </source>
</evidence>
<name>A0A9W5U0E7_9BACI</name>
<comment type="caution">
    <text evidence="9">The sequence shown here is derived from an EMBL/GenBank/DDBJ whole genome shotgun (WGS) entry which is preliminary data.</text>
</comment>
<dbReference type="PROSITE" id="PS00687">
    <property type="entry name" value="ALDEHYDE_DEHYDR_GLU"/>
    <property type="match status" value="1"/>
</dbReference>
<dbReference type="CDD" id="cd07116">
    <property type="entry name" value="ALDH_ACDHII-AcoD"/>
    <property type="match status" value="1"/>
</dbReference>
<dbReference type="InterPro" id="IPR016162">
    <property type="entry name" value="Ald_DH_N"/>
</dbReference>
<accession>A0A9W5U0E7</accession>
<feature type="active site" evidence="6">
    <location>
        <position position="262"/>
    </location>
</feature>
<dbReference type="SUPFAM" id="SSF53720">
    <property type="entry name" value="ALDH-like"/>
    <property type="match status" value="1"/>
</dbReference>
<gene>
    <name evidence="9" type="primary">aldA</name>
    <name evidence="9" type="ORF">GCM10011409_35910</name>
</gene>
<evidence type="ECO:0000256" key="2">
    <source>
        <dbReference type="ARBA" id="ARBA00023002"/>
    </source>
</evidence>
<evidence type="ECO:0000256" key="1">
    <source>
        <dbReference type="ARBA" id="ARBA00009986"/>
    </source>
</evidence>
<dbReference type="FunFam" id="3.40.309.10:FF:000017">
    <property type="entry name" value="Aldehyde dehydrogenase B"/>
    <property type="match status" value="1"/>
</dbReference>
<dbReference type="PROSITE" id="PS00070">
    <property type="entry name" value="ALDEHYDE_DEHYDR_CYS"/>
    <property type="match status" value="1"/>
</dbReference>
<dbReference type="EMBL" id="BMJD01000039">
    <property type="protein sequence ID" value="GGB55119.1"/>
    <property type="molecule type" value="Genomic_DNA"/>
</dbReference>
<reference evidence="9" key="2">
    <citation type="submission" date="2020-09" db="EMBL/GenBank/DDBJ databases">
        <authorList>
            <person name="Sun Q."/>
            <person name="Zhou Y."/>
        </authorList>
    </citation>
    <scope>NUCLEOTIDE SEQUENCE</scope>
    <source>
        <strain evidence="9">CGMCC 1.15454</strain>
    </source>
</reference>
<keyword evidence="10" id="KW-1185">Reference proteome</keyword>
<evidence type="ECO:0000256" key="7">
    <source>
        <dbReference type="RuleBase" id="RU003345"/>
    </source>
</evidence>
<sequence>MRYANPNTEGAKVSFKERYDNFIGGEYRPPASGKYFENVSPVTGKVFCEIARSNKEDVEAAVEAAHVAKDAWGKTSVAERANILNKIADRIEENMEMLAVAETWDNGKAVREPLAADLPLAVDHFRYFAGVIRAQEGGISQIDNDTVAYHFHEPLGVVGQIIPWNFPLLMATWKLAPALAAGNCVVLKPAEQTPASIHTLLDVIKDLLPAGVVNIVNGFGLEAGKPLATNSRISKVAFTGETTTGRLIMQYASENIIPVTLELGGKSPNIFFADVMDKDDGFLDKAVEGFVMFALNQGEVCTCPSRALVHESIYNQFIERAVERVNQIKIGHPLDTETMMGAQASEEQMEKIKSYLDIGKQEGAEVVVGGEVNKLDDEDLENGYYIQPTIFKGNNKMRIFQEEIFGPVLSVTTFKDNEEAMEIANDTLYGLGAGVWTRDINTAYRFGRGIEAGRVWTNCYHQYPAHAAFGGYKKSGIGRENHLMMLDHYQQTKNLLISYSEGPAGLF</sequence>
<evidence type="ECO:0000256" key="5">
    <source>
        <dbReference type="ARBA" id="ARBA00049194"/>
    </source>
</evidence>
<dbReference type="Pfam" id="PF00171">
    <property type="entry name" value="Aldedh"/>
    <property type="match status" value="1"/>
</dbReference>
<reference evidence="9" key="1">
    <citation type="journal article" date="2014" name="Int. J. Syst. Evol. Microbiol.">
        <title>Complete genome sequence of Corynebacterium casei LMG S-19264T (=DSM 44701T), isolated from a smear-ripened cheese.</title>
        <authorList>
            <consortium name="US DOE Joint Genome Institute (JGI-PGF)"/>
            <person name="Walter F."/>
            <person name="Albersmeier A."/>
            <person name="Kalinowski J."/>
            <person name="Ruckert C."/>
        </authorList>
    </citation>
    <scope>NUCLEOTIDE SEQUENCE</scope>
    <source>
        <strain evidence="9">CGMCC 1.15454</strain>
    </source>
</reference>
<keyword evidence="2 7" id="KW-0560">Oxidoreductase</keyword>
<dbReference type="InterPro" id="IPR016161">
    <property type="entry name" value="Ald_DH/histidinol_DH"/>
</dbReference>